<dbReference type="InterPro" id="IPR054722">
    <property type="entry name" value="PolX-like_BBD"/>
</dbReference>
<name>A0A8S9U5X8_PHYIN</name>
<evidence type="ECO:0000259" key="1">
    <source>
        <dbReference type="Pfam" id="PF22936"/>
    </source>
</evidence>
<dbReference type="EMBL" id="JAACNO010002206">
    <property type="protein sequence ID" value="KAF4135052.1"/>
    <property type="molecule type" value="Genomic_DNA"/>
</dbReference>
<dbReference type="AlphaFoldDB" id="A0A8S9U5X8"/>
<comment type="caution">
    <text evidence="2">The sequence shown here is derived from an EMBL/GenBank/DDBJ whole genome shotgun (WGS) entry which is preliminary data.</text>
</comment>
<protein>
    <recommendedName>
        <fullName evidence="1">Retrovirus-related Pol polyprotein from transposon TNT 1-94-like beta-barrel domain-containing protein</fullName>
    </recommendedName>
</protein>
<dbReference type="Proteomes" id="UP000704712">
    <property type="component" value="Unassembled WGS sequence"/>
</dbReference>
<dbReference type="Pfam" id="PF22936">
    <property type="entry name" value="Pol_BBD"/>
    <property type="match status" value="1"/>
</dbReference>
<gene>
    <name evidence="2" type="ORF">GN958_ATG15722</name>
</gene>
<proteinExistence type="predicted"/>
<feature type="domain" description="Retrovirus-related Pol polyprotein from transposon TNT 1-94-like beta-barrel" evidence="1">
    <location>
        <begin position="15"/>
        <end position="95"/>
    </location>
</feature>
<organism evidence="2 3">
    <name type="scientific">Phytophthora infestans</name>
    <name type="common">Potato late blight agent</name>
    <name type="synonym">Botrytis infestans</name>
    <dbReference type="NCBI Taxonomy" id="4787"/>
    <lineage>
        <taxon>Eukaryota</taxon>
        <taxon>Sar</taxon>
        <taxon>Stramenopiles</taxon>
        <taxon>Oomycota</taxon>
        <taxon>Peronosporomycetes</taxon>
        <taxon>Peronosporales</taxon>
        <taxon>Peronosporaceae</taxon>
        <taxon>Phytophthora</taxon>
    </lineage>
</organism>
<reference evidence="2" key="1">
    <citation type="submission" date="2020-03" db="EMBL/GenBank/DDBJ databases">
        <title>Hybrid Assembly of Korean Phytophthora infestans isolates.</title>
        <authorList>
            <person name="Prokchorchik M."/>
            <person name="Lee Y."/>
            <person name="Seo J."/>
            <person name="Cho J.-H."/>
            <person name="Park Y.-E."/>
            <person name="Jang D.-C."/>
            <person name="Im J.-S."/>
            <person name="Choi J.-G."/>
            <person name="Park H.-J."/>
            <person name="Lee G.-B."/>
            <person name="Lee Y.-G."/>
            <person name="Hong S.-Y."/>
            <person name="Cho K."/>
            <person name="Sohn K.H."/>
        </authorList>
    </citation>
    <scope>NUCLEOTIDE SEQUENCE</scope>
    <source>
        <strain evidence="2">KR_2_A2</strain>
    </source>
</reference>
<evidence type="ECO:0000313" key="3">
    <source>
        <dbReference type="Proteomes" id="UP000704712"/>
    </source>
</evidence>
<accession>A0A8S9U5X8</accession>
<evidence type="ECO:0000313" key="2">
    <source>
        <dbReference type="EMBL" id="KAF4135052.1"/>
    </source>
</evidence>
<sequence length="140" mass="15436">MTRGTASYDDMRIGDNECSQHICHVCDMFDSVTVCGGSVTVANNAAEPVECVGTVKAHIRDAENKLHELVLLDVLFLRGLRKNLISVTQLAQKGVEFYSHMFPGKVVLQRDGMCLISESQNGVCVLKSLNKAQFVLYVFP</sequence>